<keyword evidence="1" id="KW-0472">Membrane</keyword>
<feature type="transmembrane region" description="Helical" evidence="1">
    <location>
        <begin position="115"/>
        <end position="133"/>
    </location>
</feature>
<feature type="transmembrane region" description="Helical" evidence="1">
    <location>
        <begin position="176"/>
        <end position="192"/>
    </location>
</feature>
<dbReference type="RefSeq" id="WP_201659160.1">
    <property type="nucleotide sequence ID" value="NZ_JAEQNC010000007.1"/>
</dbReference>
<feature type="transmembrane region" description="Helical" evidence="1">
    <location>
        <begin position="88"/>
        <end position="108"/>
    </location>
</feature>
<reference evidence="2" key="1">
    <citation type="submission" date="2021-01" db="EMBL/GenBank/DDBJ databases">
        <title>Rhizobium sp. strain KVB221 16S ribosomal RNA gene Genome sequencing and assembly.</title>
        <authorList>
            <person name="Kang M."/>
        </authorList>
    </citation>
    <scope>NUCLEOTIDE SEQUENCE</scope>
    <source>
        <strain evidence="2">KVB221</strain>
    </source>
</reference>
<accession>A0A936YPA2</accession>
<sequence>MVVKYLLAALVAGLISGGLVTVAQQARVVPLILEAEKYENAPAEVHEHTSGLNISFATKAMAHETSAEAGAEDEGGMLFGVNRLTGTIMANVVTGCGFALILLAASLFTGTAVTVANGALWGAAAWLAFQLLPSVGLPPELPGFPAAELFDRQVWWFGTVIATAIGLYLMVLRPEIWAKIGGLVLMLVPHAIGAPQPADITSNVPAVLAAEYAVAALATGLFFWVALGLLLGTFNARFAKMA</sequence>
<gene>
    <name evidence="2" type="ORF">JJB09_14070</name>
</gene>
<feature type="transmembrane region" description="Helical" evidence="1">
    <location>
        <begin position="212"/>
        <end position="234"/>
    </location>
</feature>
<dbReference type="InterPro" id="IPR012666">
    <property type="entry name" value="CbtA_put"/>
</dbReference>
<dbReference type="EMBL" id="JAEQNC010000007">
    <property type="protein sequence ID" value="MBL0373158.1"/>
    <property type="molecule type" value="Genomic_DNA"/>
</dbReference>
<organism evidence="2 3">
    <name type="scientific">Rhizobium setariae</name>
    <dbReference type="NCBI Taxonomy" id="2801340"/>
    <lineage>
        <taxon>Bacteria</taxon>
        <taxon>Pseudomonadati</taxon>
        <taxon>Pseudomonadota</taxon>
        <taxon>Alphaproteobacteria</taxon>
        <taxon>Hyphomicrobiales</taxon>
        <taxon>Rhizobiaceae</taxon>
        <taxon>Rhizobium/Agrobacterium group</taxon>
        <taxon>Rhizobium</taxon>
    </lineage>
</organism>
<evidence type="ECO:0000256" key="1">
    <source>
        <dbReference type="SAM" id="Phobius"/>
    </source>
</evidence>
<keyword evidence="1" id="KW-0812">Transmembrane</keyword>
<name>A0A936YPA2_9HYPH</name>
<comment type="caution">
    <text evidence="2">The sequence shown here is derived from an EMBL/GenBank/DDBJ whole genome shotgun (WGS) entry which is preliminary data.</text>
</comment>
<keyword evidence="1" id="KW-1133">Transmembrane helix</keyword>
<dbReference type="NCBIfam" id="TIGR02458">
    <property type="entry name" value="CbtA"/>
    <property type="match status" value="1"/>
</dbReference>
<protein>
    <submittedName>
        <fullName evidence="2">CbtA family protein</fullName>
    </submittedName>
</protein>
<dbReference type="Pfam" id="PF09490">
    <property type="entry name" value="CbtA"/>
    <property type="match status" value="1"/>
</dbReference>
<dbReference type="AlphaFoldDB" id="A0A936YPA2"/>
<keyword evidence="3" id="KW-1185">Reference proteome</keyword>
<dbReference type="Proteomes" id="UP000633219">
    <property type="component" value="Unassembled WGS sequence"/>
</dbReference>
<evidence type="ECO:0000313" key="2">
    <source>
        <dbReference type="EMBL" id="MBL0373158.1"/>
    </source>
</evidence>
<evidence type="ECO:0000313" key="3">
    <source>
        <dbReference type="Proteomes" id="UP000633219"/>
    </source>
</evidence>
<proteinExistence type="predicted"/>
<feature type="transmembrane region" description="Helical" evidence="1">
    <location>
        <begin position="153"/>
        <end position="171"/>
    </location>
</feature>